<feature type="active site" description="Proton donor" evidence="7">
    <location>
        <position position="75"/>
    </location>
</feature>
<sequence length="243" mass="26530">MAPAPRSIAKTIDPKDRLIFAMDVPDSEACKALVEQLGDQVSFYKLGLEMFLSGDYFELVEWLQARDKKIFADLKLYDIPKTVERAVRQLSDRGVELLTVHAYRPVLEAAAIAKGDHLKVMGVTVLTSMSQENLTEIGIDKSVEQLVLERAQQTLESGCDGVISSGLEAAKIREHVGKELLIVSPGIRPAENRPTDDQKRVVTVADAFNNGVDYIVVGRPIRDAANPAQAAAGIQETIAGIFS</sequence>
<feature type="domain" description="Orotidine 5'-phosphate decarboxylase" evidence="11">
    <location>
        <begin position="17"/>
        <end position="234"/>
    </location>
</feature>
<evidence type="ECO:0000256" key="2">
    <source>
        <dbReference type="ARBA" id="ARBA00004861"/>
    </source>
</evidence>
<keyword evidence="5 7" id="KW-0456">Lyase</keyword>
<feature type="binding site" evidence="7 9">
    <location>
        <position position="188"/>
    </location>
    <ligand>
        <name>substrate</name>
    </ligand>
</feature>
<evidence type="ECO:0000259" key="11">
    <source>
        <dbReference type="SMART" id="SM00934"/>
    </source>
</evidence>
<dbReference type="HAMAP" id="MF_01200_B">
    <property type="entry name" value="OMPdecase_type1_B"/>
    <property type="match status" value="1"/>
</dbReference>
<feature type="binding site" evidence="7 9">
    <location>
        <position position="127"/>
    </location>
    <ligand>
        <name>substrate</name>
    </ligand>
</feature>
<feature type="active site" description="For OMPdecase activity" evidence="8">
    <location>
        <position position="75"/>
    </location>
</feature>
<dbReference type="PROSITE" id="PS00156">
    <property type="entry name" value="OMPDECASE"/>
    <property type="match status" value="1"/>
</dbReference>
<dbReference type="SUPFAM" id="SSF51366">
    <property type="entry name" value="Ribulose-phoshate binding barrel"/>
    <property type="match status" value="1"/>
</dbReference>
<dbReference type="GO" id="GO:0044205">
    <property type="term" value="P:'de novo' UMP biosynthetic process"/>
    <property type="evidence" value="ECO:0007669"/>
    <property type="project" value="UniProtKB-UniRule"/>
</dbReference>
<keyword evidence="4 7" id="KW-0665">Pyrimidine biosynthesis</keyword>
<dbReference type="AlphaFoldDB" id="A0A1S7LPQ7"/>
<evidence type="ECO:0000256" key="10">
    <source>
        <dbReference type="RuleBase" id="RU000512"/>
    </source>
</evidence>
<reference evidence="12" key="1">
    <citation type="submission" date="2015-04" db="EMBL/GenBank/DDBJ databases">
        <authorList>
            <person name="Syromyatnikov M.Y."/>
            <person name="Popov V.N."/>
        </authorList>
    </citation>
    <scope>NUCLEOTIDE SEQUENCE</scope>
    <source>
        <strain evidence="12">MO-1</strain>
    </source>
</reference>
<evidence type="ECO:0000256" key="9">
    <source>
        <dbReference type="PIRSR" id="PIRSR614732-2"/>
    </source>
</evidence>
<accession>A0A1S7LPQ7</accession>
<organism evidence="12">
    <name type="scientific">Magnetococcus massalia (strain MO-1)</name>
    <dbReference type="NCBI Taxonomy" id="451514"/>
    <lineage>
        <taxon>Bacteria</taxon>
        <taxon>Pseudomonadati</taxon>
        <taxon>Pseudomonadota</taxon>
        <taxon>Magnetococcia</taxon>
        <taxon>Magnetococcales</taxon>
        <taxon>Magnetococcaceae</taxon>
        <taxon>Magnetococcus</taxon>
    </lineage>
</organism>
<dbReference type="NCBIfam" id="NF001273">
    <property type="entry name" value="PRK00230.1"/>
    <property type="match status" value="1"/>
</dbReference>
<proteinExistence type="inferred from homology"/>
<evidence type="ECO:0000256" key="6">
    <source>
        <dbReference type="ARBA" id="ARBA00049157"/>
    </source>
</evidence>
<evidence type="ECO:0000256" key="3">
    <source>
        <dbReference type="ARBA" id="ARBA00022793"/>
    </source>
</evidence>
<feature type="binding site" evidence="7 9">
    <location>
        <position position="218"/>
    </location>
    <ligand>
        <name>substrate</name>
    </ligand>
</feature>
<dbReference type="GO" id="GO:0005829">
    <property type="term" value="C:cytosol"/>
    <property type="evidence" value="ECO:0007669"/>
    <property type="project" value="TreeGrafter"/>
</dbReference>
<dbReference type="GO" id="GO:0006207">
    <property type="term" value="P:'de novo' pyrimidine nucleobase biosynthetic process"/>
    <property type="evidence" value="ECO:0007669"/>
    <property type="project" value="InterPro"/>
</dbReference>
<evidence type="ECO:0000256" key="1">
    <source>
        <dbReference type="ARBA" id="ARBA00002356"/>
    </source>
</evidence>
<comment type="function">
    <text evidence="1 7">Catalyzes the decarboxylation of orotidine 5'-monophosphate (OMP) to uridine 5'-monophosphate (UMP).</text>
</comment>
<evidence type="ECO:0000313" key="12">
    <source>
        <dbReference type="EMBL" id="CRH08154.1"/>
    </source>
</evidence>
<comment type="subunit">
    <text evidence="7">Homodimer.</text>
</comment>
<dbReference type="InterPro" id="IPR018089">
    <property type="entry name" value="OMPdecase_AS"/>
</dbReference>
<feature type="binding site" evidence="7 9">
    <location>
        <position position="45"/>
    </location>
    <ligand>
        <name>substrate</name>
    </ligand>
</feature>
<dbReference type="InterPro" id="IPR011060">
    <property type="entry name" value="RibuloseP-bd_barrel"/>
</dbReference>
<comment type="similarity">
    <text evidence="7">Belongs to the OMP decarboxylase family. Type 1 subfamily.</text>
</comment>
<dbReference type="GO" id="GO:0004590">
    <property type="term" value="F:orotidine-5'-phosphate decarboxylase activity"/>
    <property type="evidence" value="ECO:0007669"/>
    <property type="project" value="UniProtKB-UniRule"/>
</dbReference>
<feature type="binding site" evidence="7">
    <location>
        <begin position="73"/>
        <end position="82"/>
    </location>
    <ligand>
        <name>substrate</name>
    </ligand>
</feature>
<dbReference type="Pfam" id="PF00215">
    <property type="entry name" value="OMPdecase"/>
    <property type="match status" value="1"/>
</dbReference>
<dbReference type="InterPro" id="IPR013785">
    <property type="entry name" value="Aldolase_TIM"/>
</dbReference>
<feature type="binding site" evidence="7 9">
    <location>
        <position position="23"/>
    </location>
    <ligand>
        <name>substrate</name>
    </ligand>
</feature>
<comment type="catalytic activity">
    <reaction evidence="6 7 10">
        <text>orotidine 5'-phosphate + H(+) = UMP + CO2</text>
        <dbReference type="Rhea" id="RHEA:11596"/>
        <dbReference type="ChEBI" id="CHEBI:15378"/>
        <dbReference type="ChEBI" id="CHEBI:16526"/>
        <dbReference type="ChEBI" id="CHEBI:57538"/>
        <dbReference type="ChEBI" id="CHEBI:57865"/>
        <dbReference type="EC" id="4.1.1.23"/>
    </reaction>
</comment>
<evidence type="ECO:0000256" key="4">
    <source>
        <dbReference type="ARBA" id="ARBA00022975"/>
    </source>
</evidence>
<feature type="active site" description="For OMPdecase activity" evidence="8">
    <location>
        <position position="78"/>
    </location>
</feature>
<dbReference type="InterPro" id="IPR047596">
    <property type="entry name" value="OMPdecase_bac"/>
</dbReference>
<protein>
    <recommendedName>
        <fullName evidence="7">Orotidine 5'-phosphate decarboxylase</fullName>
        <ecNumber evidence="7">4.1.1.23</ecNumber>
    </recommendedName>
    <alternativeName>
        <fullName evidence="7">OMP decarboxylase</fullName>
        <shortName evidence="7">OMPDCase</shortName>
        <shortName evidence="7">OMPdecase</shortName>
    </alternativeName>
</protein>
<feature type="active site" description="For OMPdecase activity" evidence="8">
    <location>
        <position position="73"/>
    </location>
</feature>
<dbReference type="InterPro" id="IPR014732">
    <property type="entry name" value="OMPdecase"/>
</dbReference>
<dbReference type="EC" id="4.1.1.23" evidence="7"/>
<dbReference type="EMBL" id="LO017727">
    <property type="protein sequence ID" value="CRH08154.1"/>
    <property type="molecule type" value="Genomic_DNA"/>
</dbReference>
<gene>
    <name evidence="7 12" type="primary">pyrF</name>
    <name evidence="12" type="ORF">MAGMO_4026</name>
</gene>
<dbReference type="PANTHER" id="PTHR32119">
    <property type="entry name" value="OROTIDINE 5'-PHOSPHATE DECARBOXYLASE"/>
    <property type="match status" value="1"/>
</dbReference>
<comment type="pathway">
    <text evidence="2 7 10">Pyrimidine metabolism; UMP biosynthesis via de novo pathway; UMP from orotate: step 2/2.</text>
</comment>
<evidence type="ECO:0000256" key="7">
    <source>
        <dbReference type="HAMAP-Rule" id="MF_01200"/>
    </source>
</evidence>
<dbReference type="SMART" id="SM00934">
    <property type="entry name" value="OMPdecase"/>
    <property type="match status" value="1"/>
</dbReference>
<dbReference type="NCBIfam" id="TIGR01740">
    <property type="entry name" value="pyrF"/>
    <property type="match status" value="1"/>
</dbReference>
<dbReference type="CDD" id="cd04725">
    <property type="entry name" value="OMP_decarboxylase_like"/>
    <property type="match status" value="1"/>
</dbReference>
<dbReference type="InterPro" id="IPR001754">
    <property type="entry name" value="OMPdeCOase_dom"/>
</dbReference>
<feature type="binding site" evidence="7 9">
    <location>
        <position position="219"/>
    </location>
    <ligand>
        <name>substrate</name>
    </ligand>
</feature>
<keyword evidence="3 7" id="KW-0210">Decarboxylase</keyword>
<dbReference type="UniPathway" id="UPA00070">
    <property type="reaction ID" value="UER00120"/>
</dbReference>
<name>A0A1S7LPQ7_MAGMO</name>
<dbReference type="PANTHER" id="PTHR32119:SF2">
    <property type="entry name" value="OROTIDINE 5'-PHOSPHATE DECARBOXYLASE"/>
    <property type="match status" value="1"/>
</dbReference>
<feature type="binding site" evidence="7 9">
    <location>
        <position position="198"/>
    </location>
    <ligand>
        <name>substrate</name>
    </ligand>
</feature>
<dbReference type="Gene3D" id="3.20.20.70">
    <property type="entry name" value="Aldolase class I"/>
    <property type="match status" value="1"/>
</dbReference>
<evidence type="ECO:0000256" key="5">
    <source>
        <dbReference type="ARBA" id="ARBA00023239"/>
    </source>
</evidence>
<evidence type="ECO:0000256" key="8">
    <source>
        <dbReference type="PIRSR" id="PIRSR614732-1"/>
    </source>
</evidence>